<proteinExistence type="predicted"/>
<dbReference type="EMBL" id="JENW01000048">
    <property type="protein sequence ID" value="KEI16740.1"/>
    <property type="molecule type" value="Genomic_DNA"/>
</dbReference>
<dbReference type="AlphaFoldDB" id="A0AA40IUJ4"/>
<evidence type="ECO:0000313" key="1">
    <source>
        <dbReference type="EMBL" id="KEI16740.1"/>
    </source>
</evidence>
<protein>
    <submittedName>
        <fullName evidence="1">Uncharacterized protein</fullName>
    </submittedName>
</protein>
<dbReference type="Proteomes" id="UP000027770">
    <property type="component" value="Unassembled WGS sequence"/>
</dbReference>
<accession>A0AA40IUJ4</accession>
<organism evidence="1 2">
    <name type="scientific">Clostridium novyi B str. ATCC 27606</name>
    <dbReference type="NCBI Taxonomy" id="1443123"/>
    <lineage>
        <taxon>Bacteria</taxon>
        <taxon>Bacillati</taxon>
        <taxon>Bacillota</taxon>
        <taxon>Clostridia</taxon>
        <taxon>Eubacteriales</taxon>
        <taxon>Clostridiaceae</taxon>
        <taxon>Clostridium</taxon>
    </lineage>
</organism>
<name>A0AA40IUJ4_CLONO</name>
<gene>
    <name evidence="1" type="ORF">Z959_09075</name>
</gene>
<reference evidence="1 2" key="1">
    <citation type="submission" date="2014-02" db="EMBL/GenBank/DDBJ databases">
        <title>Plasmidome dynamics in the species complex Clostridium novyi sensu lato converts strains of independent lineages into distinctly different pathogens.</title>
        <authorList>
            <person name="Skarin H."/>
            <person name="Segerman B."/>
        </authorList>
    </citation>
    <scope>NUCLEOTIDE SEQUENCE [LARGE SCALE GENOMIC DNA]</scope>
    <source>
        <strain evidence="1 2">ATCC 27606</strain>
    </source>
</reference>
<comment type="caution">
    <text evidence="1">The sequence shown here is derived from an EMBL/GenBank/DDBJ whole genome shotgun (WGS) entry which is preliminary data.</text>
</comment>
<evidence type="ECO:0000313" key="2">
    <source>
        <dbReference type="Proteomes" id="UP000027770"/>
    </source>
</evidence>
<keyword evidence="2" id="KW-1185">Reference proteome</keyword>
<sequence length="63" mass="7750">MFLFISLFLIRYKHKFYLKILIINFFIGFLKVLKCIENCYFNVIEVKEEVMKIYLVVRLPILK</sequence>